<sequence length="437" mass="48102">MNTAIDDSLSSLPASDRKARMVGLVIVIVTFGLFGGWATFAPLESAALAPGVVTVQSYRKTVQHLEGGIVKALHARDGDMVEAGDPLIVLDDTQLRAEYGMTRSQLVAAQAMEARLQAERDGLEQIDFNDMLESDSKRAVEARDGETQVFNARRGSRVGEVSVLEKRIGQLNEQIRGLQSMIKTKRSLESSYKSEISELKQLLSEGYVDKQRLLEQERKLDMLRAEVADHQSEITKTELQISETELQILQLNKDFNSEVVGQLSEVQTKVFDLQERMAALDDRLSRVVIRAPEDGMILGMKVHTIGGVVSPATPLLDIVPSISDLIVEAQVSPIDIDRVSVGKPADIRFSAFNSATTPVIKGEVRHVSADRLINEETGMPYYLARVALTEEGSHALGSLKLQPGMPAEVLINTGERTMLQYLMQPATNAFARSMIED</sequence>
<comment type="subcellular location">
    <subcellularLocation>
        <location evidence="1 9">Cell inner membrane</location>
        <topology evidence="1 9">Single-pass membrane protein</topology>
    </subcellularLocation>
</comment>
<keyword evidence="5 9" id="KW-0997">Cell inner membrane</keyword>
<reference evidence="13 14" key="1">
    <citation type="submission" date="2018-06" db="EMBL/GenBank/DDBJ databases">
        <title>Whole genome sequencing of four bacterial strains from South Shetland trench revealing bio-synthetic gene clusters.</title>
        <authorList>
            <person name="Abdel-Mageed W.M."/>
            <person name="Lehri B."/>
            <person name="Jarmusch S.A."/>
            <person name="Miranda K."/>
            <person name="Goodfellow M."/>
            <person name="Jaspars M."/>
            <person name="Karlyshev A.V."/>
        </authorList>
    </citation>
    <scope>NUCLEOTIDE SEQUENCE [LARGE SCALE GENOMIC DNA]</scope>
    <source>
        <strain evidence="13 14">SST2</strain>
    </source>
</reference>
<accession>A0A365PPY2</accession>
<dbReference type="PANTHER" id="PTHR30386">
    <property type="entry name" value="MEMBRANE FUSION SUBUNIT OF EMRAB-TOLC MULTIDRUG EFFLUX PUMP"/>
    <property type="match status" value="1"/>
</dbReference>
<dbReference type="Gene3D" id="1.10.287.470">
    <property type="entry name" value="Helix hairpin bin"/>
    <property type="match status" value="1"/>
</dbReference>
<evidence type="ECO:0000256" key="6">
    <source>
        <dbReference type="ARBA" id="ARBA00022692"/>
    </source>
</evidence>
<dbReference type="InterPro" id="IPR006144">
    <property type="entry name" value="Secretion_HlyD_CS"/>
</dbReference>
<dbReference type="AlphaFoldDB" id="A0A365PPY2"/>
<name>A0A365PPY2_9GAMM</name>
<keyword evidence="8 9" id="KW-0472">Membrane</keyword>
<gene>
    <name evidence="13" type="ORF">DQ403_20220</name>
</gene>
<dbReference type="Gene3D" id="2.40.50.100">
    <property type="match status" value="1"/>
</dbReference>
<keyword evidence="4 9" id="KW-1003">Cell membrane</keyword>
<evidence type="ECO:0000256" key="9">
    <source>
        <dbReference type="RuleBase" id="RU365093"/>
    </source>
</evidence>
<proteinExistence type="inferred from homology"/>
<evidence type="ECO:0000313" key="14">
    <source>
        <dbReference type="Proteomes" id="UP000252554"/>
    </source>
</evidence>
<dbReference type="InterPro" id="IPR010129">
    <property type="entry name" value="T1SS_HlyD"/>
</dbReference>
<dbReference type="GO" id="GO:0009306">
    <property type="term" value="P:protein secretion"/>
    <property type="evidence" value="ECO:0007669"/>
    <property type="project" value="InterPro"/>
</dbReference>
<protein>
    <recommendedName>
        <fullName evidence="9">Membrane fusion protein (MFP) family protein</fullName>
    </recommendedName>
</protein>
<dbReference type="InterPro" id="IPR050739">
    <property type="entry name" value="MFP"/>
</dbReference>
<comment type="caution">
    <text evidence="13">The sequence shown here is derived from an EMBL/GenBank/DDBJ whole genome shotgun (WGS) entry which is preliminary data.</text>
</comment>
<evidence type="ECO:0000256" key="2">
    <source>
        <dbReference type="ARBA" id="ARBA00009477"/>
    </source>
</evidence>
<dbReference type="Proteomes" id="UP000252554">
    <property type="component" value="Unassembled WGS sequence"/>
</dbReference>
<feature type="coiled-coil region" evidence="10">
    <location>
        <begin position="161"/>
        <end position="283"/>
    </location>
</feature>
<keyword evidence="10" id="KW-0175">Coiled coil</keyword>
<dbReference type="PRINTS" id="PR01490">
    <property type="entry name" value="RTXTOXIND"/>
</dbReference>
<dbReference type="Pfam" id="PF25994">
    <property type="entry name" value="HH_AprE"/>
    <property type="match status" value="1"/>
</dbReference>
<keyword evidence="7 9" id="KW-1133">Transmembrane helix</keyword>
<evidence type="ECO:0000256" key="10">
    <source>
        <dbReference type="SAM" id="Coils"/>
    </source>
</evidence>
<keyword evidence="6 9" id="KW-0812">Transmembrane</keyword>
<organism evidence="13 14">
    <name type="scientific">Stutzerimonas zhaodongensis</name>
    <dbReference type="NCBI Taxonomy" id="1176257"/>
    <lineage>
        <taxon>Bacteria</taxon>
        <taxon>Pseudomonadati</taxon>
        <taxon>Pseudomonadota</taxon>
        <taxon>Gammaproteobacteria</taxon>
        <taxon>Pseudomonadales</taxon>
        <taxon>Pseudomonadaceae</taxon>
        <taxon>Stutzerimonas</taxon>
    </lineage>
</organism>
<evidence type="ECO:0000313" key="13">
    <source>
        <dbReference type="EMBL" id="RBA53002.1"/>
    </source>
</evidence>
<evidence type="ECO:0000256" key="5">
    <source>
        <dbReference type="ARBA" id="ARBA00022519"/>
    </source>
</evidence>
<dbReference type="EMBL" id="QNTV01000022">
    <property type="protein sequence ID" value="RBA53002.1"/>
    <property type="molecule type" value="Genomic_DNA"/>
</dbReference>
<dbReference type="SUPFAM" id="SSF111369">
    <property type="entry name" value="HlyD-like secretion proteins"/>
    <property type="match status" value="1"/>
</dbReference>
<dbReference type="InterPro" id="IPR058781">
    <property type="entry name" value="HH_AprE-like"/>
</dbReference>
<evidence type="ECO:0000256" key="8">
    <source>
        <dbReference type="ARBA" id="ARBA00023136"/>
    </source>
</evidence>
<dbReference type="PROSITE" id="PS00543">
    <property type="entry name" value="HLYD_FAMILY"/>
    <property type="match status" value="1"/>
</dbReference>
<comment type="similarity">
    <text evidence="2 9">Belongs to the membrane fusion protein (MFP) (TC 8.A.1) family.</text>
</comment>
<evidence type="ECO:0000259" key="11">
    <source>
        <dbReference type="Pfam" id="PF25994"/>
    </source>
</evidence>
<feature type="transmembrane region" description="Helical" evidence="9">
    <location>
        <begin position="21"/>
        <end position="40"/>
    </location>
</feature>
<dbReference type="Pfam" id="PF26002">
    <property type="entry name" value="Beta-barrel_AprE"/>
    <property type="match status" value="1"/>
</dbReference>
<evidence type="ECO:0000256" key="7">
    <source>
        <dbReference type="ARBA" id="ARBA00022989"/>
    </source>
</evidence>
<evidence type="ECO:0000259" key="12">
    <source>
        <dbReference type="Pfam" id="PF26002"/>
    </source>
</evidence>
<dbReference type="RefSeq" id="WP_128121710.1">
    <property type="nucleotide sequence ID" value="NZ_QNTV01000022.1"/>
</dbReference>
<evidence type="ECO:0000256" key="1">
    <source>
        <dbReference type="ARBA" id="ARBA00004377"/>
    </source>
</evidence>
<dbReference type="GO" id="GO:0005886">
    <property type="term" value="C:plasma membrane"/>
    <property type="evidence" value="ECO:0007669"/>
    <property type="project" value="UniProtKB-SubCell"/>
</dbReference>
<dbReference type="PANTHER" id="PTHR30386:SF17">
    <property type="entry name" value="ALKALINE PROTEASE SECRETION PROTEIN APRE"/>
    <property type="match status" value="1"/>
</dbReference>
<evidence type="ECO:0000256" key="3">
    <source>
        <dbReference type="ARBA" id="ARBA00022448"/>
    </source>
</evidence>
<dbReference type="Gene3D" id="2.40.30.170">
    <property type="match status" value="1"/>
</dbReference>
<dbReference type="InterPro" id="IPR058982">
    <property type="entry name" value="Beta-barrel_AprE"/>
</dbReference>
<feature type="domain" description="AprE-like beta-barrel" evidence="12">
    <location>
        <begin position="325"/>
        <end position="414"/>
    </location>
</feature>
<feature type="domain" description="AprE-like long alpha-helical hairpin" evidence="11">
    <location>
        <begin position="96"/>
        <end position="283"/>
    </location>
</feature>
<keyword evidence="3 9" id="KW-0813">Transport</keyword>
<evidence type="ECO:0000256" key="4">
    <source>
        <dbReference type="ARBA" id="ARBA00022475"/>
    </source>
</evidence>
<dbReference type="NCBIfam" id="TIGR01843">
    <property type="entry name" value="type_I_hlyD"/>
    <property type="match status" value="1"/>
</dbReference>